<reference evidence="3" key="1">
    <citation type="submission" date="2016-06" db="EMBL/GenBank/DDBJ databases">
        <authorList>
            <person name="Varghese N."/>
        </authorList>
    </citation>
    <scope>NUCLEOTIDE SEQUENCE [LARGE SCALE GENOMIC DNA]</scope>
    <source>
        <strain evidence="3">DSM 45555</strain>
    </source>
</reference>
<sequence>MNLSDEVAVRRRIRGWTQEDLAHRTGLSVRTIRNLELGVVQKPRRSSVDLLARILGIDHHFANPADHARKIDRWRGTSPSNSHFVDNQSGNEQLVDLVRTVKANRLTTFVGPGGVGKTWLAFAVAAELGASFHDGVAVVELGELVPESVTGGSQEAAIAQRVHEAISPDGDRHLLLILDTGEHLPAGTIMVARELLNSSPGMHIVITARRRLTDRLGVNRKIQPLSAHPPHGGLGRGPAIDFLLLHSGVDSATAESLLTELPNLVELCQRLGGIPRYLEFAAERMRTVPVRHLLACGPSLDMLSTNDHALMPHQRSAAASIGWDVDLLPIGHRRILARMAARTEATFTFDDIVAECERLPEVETGNPIALASELIGCTLVQPGVPGRHHYRLGPYVADFVRQQGIGLIRENLGAA</sequence>
<dbReference type="GO" id="GO:0003677">
    <property type="term" value="F:DNA binding"/>
    <property type="evidence" value="ECO:0007669"/>
    <property type="project" value="InterPro"/>
</dbReference>
<name>A0A1C5AJ60_9ACTN</name>
<dbReference type="Gene3D" id="1.10.260.40">
    <property type="entry name" value="lambda repressor-like DNA-binding domains"/>
    <property type="match status" value="1"/>
</dbReference>
<dbReference type="SUPFAM" id="SSF52540">
    <property type="entry name" value="P-loop containing nucleoside triphosphate hydrolases"/>
    <property type="match status" value="1"/>
</dbReference>
<dbReference type="Gene3D" id="3.40.50.300">
    <property type="entry name" value="P-loop containing nucleotide triphosphate hydrolases"/>
    <property type="match status" value="1"/>
</dbReference>
<dbReference type="PANTHER" id="PTHR47691:SF3">
    <property type="entry name" value="HTH-TYPE TRANSCRIPTIONAL REGULATOR RV0890C-RELATED"/>
    <property type="match status" value="1"/>
</dbReference>
<feature type="domain" description="HTH cro/C1-type" evidence="1">
    <location>
        <begin position="7"/>
        <end position="62"/>
    </location>
</feature>
<dbReference type="Proteomes" id="UP000198551">
    <property type="component" value="Unassembled WGS sequence"/>
</dbReference>
<dbReference type="InterPro" id="IPR027417">
    <property type="entry name" value="P-loop_NTPase"/>
</dbReference>
<evidence type="ECO:0000313" key="3">
    <source>
        <dbReference type="Proteomes" id="UP000198551"/>
    </source>
</evidence>
<evidence type="ECO:0000259" key="1">
    <source>
        <dbReference type="PROSITE" id="PS50943"/>
    </source>
</evidence>
<dbReference type="CDD" id="cd00093">
    <property type="entry name" value="HTH_XRE"/>
    <property type="match status" value="1"/>
</dbReference>
<dbReference type="RefSeq" id="WP_167361579.1">
    <property type="nucleotide sequence ID" value="NZ_FMCV01000032.1"/>
</dbReference>
<dbReference type="InterPro" id="IPR001387">
    <property type="entry name" value="Cro/C1-type_HTH"/>
</dbReference>
<accession>A0A1C5AJ60</accession>
<dbReference type="EMBL" id="FMCV01000032">
    <property type="protein sequence ID" value="SCF45054.1"/>
    <property type="molecule type" value="Genomic_DNA"/>
</dbReference>
<organism evidence="2 3">
    <name type="scientific">Micromonospora marina</name>
    <dbReference type="NCBI Taxonomy" id="307120"/>
    <lineage>
        <taxon>Bacteria</taxon>
        <taxon>Bacillati</taxon>
        <taxon>Actinomycetota</taxon>
        <taxon>Actinomycetes</taxon>
        <taxon>Micromonosporales</taxon>
        <taxon>Micromonosporaceae</taxon>
        <taxon>Micromonospora</taxon>
    </lineage>
</organism>
<evidence type="ECO:0000313" key="2">
    <source>
        <dbReference type="EMBL" id="SCF45054.1"/>
    </source>
</evidence>
<dbReference type="PROSITE" id="PS50943">
    <property type="entry name" value="HTH_CROC1"/>
    <property type="match status" value="1"/>
</dbReference>
<proteinExistence type="predicted"/>
<dbReference type="Pfam" id="PF01381">
    <property type="entry name" value="HTH_3"/>
    <property type="match status" value="1"/>
</dbReference>
<gene>
    <name evidence="2" type="ORF">GA0070215_13222</name>
</gene>
<protein>
    <submittedName>
        <fullName evidence="2">Helix-turn-helix domain-containing protein</fullName>
    </submittedName>
</protein>
<keyword evidence="3" id="KW-1185">Reference proteome</keyword>
<dbReference type="AlphaFoldDB" id="A0A1C5AJ60"/>
<dbReference type="InterPro" id="IPR010982">
    <property type="entry name" value="Lambda_DNA-bd_dom_sf"/>
</dbReference>
<dbReference type="SUPFAM" id="SSF47413">
    <property type="entry name" value="lambda repressor-like DNA-binding domains"/>
    <property type="match status" value="1"/>
</dbReference>
<dbReference type="PANTHER" id="PTHR47691">
    <property type="entry name" value="REGULATOR-RELATED"/>
    <property type="match status" value="1"/>
</dbReference>
<dbReference type="SMART" id="SM00530">
    <property type="entry name" value="HTH_XRE"/>
    <property type="match status" value="1"/>
</dbReference>